<name>A0A9W7XLI1_9FUNG</name>
<sequence length="95" mass="10389">MESVICIDASGNQVQLRTFYQCEMNPQKRSEKSVWRIGADLSEYFGGVDDLQFMQGNQAVCQAQPITAAVQKAGGSLAFVYKRGQQSVTGICSFA</sequence>
<dbReference type="AlphaFoldDB" id="A0A9W7XLI1"/>
<dbReference type="Proteomes" id="UP001145021">
    <property type="component" value="Unassembled WGS sequence"/>
</dbReference>
<proteinExistence type="predicted"/>
<evidence type="ECO:0000313" key="2">
    <source>
        <dbReference type="Proteomes" id="UP001145021"/>
    </source>
</evidence>
<keyword evidence="2" id="KW-1185">Reference proteome</keyword>
<gene>
    <name evidence="1" type="ORF">LPJ64_003254</name>
</gene>
<organism evidence="1 2">
    <name type="scientific">Coemansia asiatica</name>
    <dbReference type="NCBI Taxonomy" id="1052880"/>
    <lineage>
        <taxon>Eukaryota</taxon>
        <taxon>Fungi</taxon>
        <taxon>Fungi incertae sedis</taxon>
        <taxon>Zoopagomycota</taxon>
        <taxon>Kickxellomycotina</taxon>
        <taxon>Kickxellomycetes</taxon>
        <taxon>Kickxellales</taxon>
        <taxon>Kickxellaceae</taxon>
        <taxon>Coemansia</taxon>
    </lineage>
</organism>
<accession>A0A9W7XLI1</accession>
<evidence type="ECO:0000313" key="1">
    <source>
        <dbReference type="EMBL" id="KAJ1645147.1"/>
    </source>
</evidence>
<reference evidence="1" key="1">
    <citation type="submission" date="2022-07" db="EMBL/GenBank/DDBJ databases">
        <title>Phylogenomic reconstructions and comparative analyses of Kickxellomycotina fungi.</title>
        <authorList>
            <person name="Reynolds N.K."/>
            <person name="Stajich J.E."/>
            <person name="Barry K."/>
            <person name="Grigoriev I.V."/>
            <person name="Crous P."/>
            <person name="Smith M.E."/>
        </authorList>
    </citation>
    <scope>NUCLEOTIDE SEQUENCE</scope>
    <source>
        <strain evidence="1">NBRC 105413</strain>
    </source>
</reference>
<comment type="caution">
    <text evidence="1">The sequence shown here is derived from an EMBL/GenBank/DDBJ whole genome shotgun (WGS) entry which is preliminary data.</text>
</comment>
<protein>
    <submittedName>
        <fullName evidence="1">Uncharacterized protein</fullName>
    </submittedName>
</protein>
<dbReference type="EMBL" id="JANBOH010000122">
    <property type="protein sequence ID" value="KAJ1645147.1"/>
    <property type="molecule type" value="Genomic_DNA"/>
</dbReference>